<proteinExistence type="predicted"/>
<dbReference type="Pfam" id="PF16344">
    <property type="entry name" value="FecR_C"/>
    <property type="match status" value="1"/>
</dbReference>
<dbReference type="Gene3D" id="3.55.50.30">
    <property type="match status" value="1"/>
</dbReference>
<organism evidence="2 3">
    <name type="scientific">Neorhizobium galegae bv. orientalis str. HAMBI 540</name>
    <dbReference type="NCBI Taxonomy" id="1028800"/>
    <lineage>
        <taxon>Bacteria</taxon>
        <taxon>Pseudomonadati</taxon>
        <taxon>Pseudomonadota</taxon>
        <taxon>Alphaproteobacteria</taxon>
        <taxon>Hyphomicrobiales</taxon>
        <taxon>Rhizobiaceae</taxon>
        <taxon>Rhizobium/Agrobacterium group</taxon>
        <taxon>Neorhizobium</taxon>
    </lineage>
</organism>
<dbReference type="KEGG" id="ngg:RG540_PA12360"/>
<dbReference type="PATRIC" id="fig|1028800.3.peg.5874"/>
<name>A0A068T0F4_NEOGA</name>
<dbReference type="HOGENOM" id="CLU_2789673_0_0_5"/>
<dbReference type="Proteomes" id="UP000028181">
    <property type="component" value="Plasmid pHAMBI540a"/>
</dbReference>
<feature type="domain" description="Protein FecR C-terminal" evidence="1">
    <location>
        <begin position="2"/>
        <end position="58"/>
    </location>
</feature>
<protein>
    <recommendedName>
        <fullName evidence="1">Protein FecR C-terminal domain-containing protein</fullName>
    </recommendedName>
</protein>
<accession>A0A068T0F4</accession>
<dbReference type="RefSeq" id="WP_051909881.1">
    <property type="nucleotide sequence ID" value="NZ_HG938354.1"/>
</dbReference>
<geneLocation type="plasmid" evidence="3">
    <name>II</name>
</geneLocation>
<keyword evidence="2" id="KW-0614">Plasmid</keyword>
<dbReference type="EMBL" id="HG938354">
    <property type="protein sequence ID" value="CDN51912.1"/>
    <property type="molecule type" value="Genomic_DNA"/>
</dbReference>
<sequence length="68" mass="7391">MDNAPLSYVIEEMSRHFYGRIVVASSALADRRVSGTTKVANTDDALAFVTKALGVKVTRLGPLIVIRQ</sequence>
<dbReference type="eggNOG" id="COG3712">
    <property type="taxonomic scope" value="Bacteria"/>
</dbReference>
<evidence type="ECO:0000259" key="1">
    <source>
        <dbReference type="Pfam" id="PF16344"/>
    </source>
</evidence>
<keyword evidence="3" id="KW-1185">Reference proteome</keyword>
<evidence type="ECO:0000313" key="3">
    <source>
        <dbReference type="Proteomes" id="UP000028181"/>
    </source>
</evidence>
<evidence type="ECO:0000313" key="2">
    <source>
        <dbReference type="EMBL" id="CDN51912.1"/>
    </source>
</evidence>
<dbReference type="InterPro" id="IPR032508">
    <property type="entry name" value="FecR_C"/>
</dbReference>
<dbReference type="GeneID" id="72712011"/>
<dbReference type="AlphaFoldDB" id="A0A068T0F4"/>
<gene>
    <name evidence="2" type="ORF">RG540_PA12360</name>
</gene>
<reference evidence="3" key="1">
    <citation type="journal article" date="2014" name="BMC Genomics">
        <title>Genome sequencing of two Neorhizobium galegae strains reveals a noeT gene responsible for the unusual acetylation of the nodulation factors.</title>
        <authorList>
            <person name="Osterman J."/>
            <person name="Marsh J."/>
            <person name="Laine P.K."/>
            <person name="Zeng Z."/>
            <person name="Alatalo E."/>
            <person name="Sullivan J.T."/>
            <person name="Young J.P."/>
            <person name="Thomas-Oates J."/>
            <person name="Paulin L."/>
            <person name="Lindstrom K."/>
        </authorList>
    </citation>
    <scope>NUCLEOTIDE SEQUENCE [LARGE SCALE GENOMIC DNA]</scope>
    <source>
        <strain evidence="3">HAMBI 540</strain>
    </source>
</reference>